<accession>A0A6N4SLU4</accession>
<evidence type="ECO:0000313" key="2">
    <source>
        <dbReference type="Proteomes" id="UP000053095"/>
    </source>
</evidence>
<gene>
    <name evidence="1" type="ORF">TCE0_039r13238</name>
</gene>
<organism evidence="1 2">
    <name type="scientific">Talaromyces pinophilus</name>
    <name type="common">Penicillium pinophilum</name>
    <dbReference type="NCBI Taxonomy" id="128442"/>
    <lineage>
        <taxon>Eukaryota</taxon>
        <taxon>Fungi</taxon>
        <taxon>Dikarya</taxon>
        <taxon>Ascomycota</taxon>
        <taxon>Pezizomycotina</taxon>
        <taxon>Eurotiomycetes</taxon>
        <taxon>Eurotiomycetidae</taxon>
        <taxon>Eurotiales</taxon>
        <taxon>Trichocomaceae</taxon>
        <taxon>Talaromyces</taxon>
        <taxon>Talaromyces sect. Talaromyces</taxon>
    </lineage>
</organism>
<reference evidence="2" key="1">
    <citation type="journal article" date="2015" name="Genome Announc.">
        <title>Draft genome sequence of Talaromyces cellulolyticus strain Y-94, a source of lignocellulosic biomass-degrading enzymes.</title>
        <authorList>
            <person name="Fujii T."/>
            <person name="Koike H."/>
            <person name="Sawayama S."/>
            <person name="Yano S."/>
            <person name="Inoue H."/>
        </authorList>
    </citation>
    <scope>NUCLEOTIDE SEQUENCE [LARGE SCALE GENOMIC DNA]</scope>
    <source>
        <strain evidence="2">Y-94</strain>
    </source>
</reference>
<keyword evidence="2" id="KW-1185">Reference proteome</keyword>
<dbReference type="AlphaFoldDB" id="A0A6N4SLU4"/>
<evidence type="ECO:0000313" key="1">
    <source>
        <dbReference type="EMBL" id="GAM40692.1"/>
    </source>
</evidence>
<protein>
    <submittedName>
        <fullName evidence="1">Uncharacterized protein</fullName>
    </submittedName>
</protein>
<sequence>MSRCRGLVFHLSKRQPCYRRCLSTGSAHIDNSASAASDSTVAPSQVIRYALSGDPETHTTTIRKTTRNNINNDLELILSKRKLDKQHWLGRLISLPGGARVPTELRNVSNLQELKLWFEQYIAAGFVPRSALNVFLKDVLVRCEKSSSSLEISSLLTTVISRHKDAGVPVGLAIRNAGLYYAFQSFSVPAIRHYLHDLATYRVVLGVKNTEVLTQGLLRTLRTVRFADPAYDTRPLLELMAERPSNPKLTFFAMAKFREGTNSPFIELLCELGASKAHEDMWDKLVEHITRRQRSRKGLTSALVDDAYKSIVIYLKFGMTDYAMSCMDFMSKTVKDMSPSLHLSTELAAILNEKGLEVPAIVEAPIQKALSQALEQQDSASTVDVKFDDGMVDFSIVQSLLARINDNGTSVSASKIAVLIDALNDCAGLTIPLFIELFQDHGIEYAWSPQWIPGVSDSSRMSFTQQDSQTLGLLRARIASRGIIVSSERSRNLVQLGHLMRREFIPDSIQNNETNPWTKTGYLVVFDRISAEYLIIYMGEDITIIDPEYQPHTEQDSFIDYEQHPLLGSLSHVAMPASAHDFDRGISEVITPVKNAANRYVLDLDSGVSLQP</sequence>
<dbReference type="EMBL" id="DF933835">
    <property type="protein sequence ID" value="GAM40692.1"/>
    <property type="molecule type" value="Genomic_DNA"/>
</dbReference>
<proteinExistence type="predicted"/>
<dbReference type="Proteomes" id="UP000053095">
    <property type="component" value="Unassembled WGS sequence"/>
</dbReference>
<name>A0A6N4SLU4_TALPI</name>
<comment type="caution">
    <text evidence="1">The sequence shown here is derived from an EMBL/GenBank/DDBJ whole genome shotgun (WGS) entry which is preliminary data.</text>
</comment>